<organism evidence="2 3">
    <name type="scientific">Klenkia sesuvii</name>
    <dbReference type="NCBI Taxonomy" id="3103137"/>
    <lineage>
        <taxon>Bacteria</taxon>
        <taxon>Bacillati</taxon>
        <taxon>Actinomycetota</taxon>
        <taxon>Actinomycetes</taxon>
        <taxon>Geodermatophilales</taxon>
        <taxon>Geodermatophilaceae</taxon>
        <taxon>Klenkia</taxon>
    </lineage>
</organism>
<dbReference type="EMBL" id="JBAPLU010000011">
    <property type="protein sequence ID" value="MEI4272483.1"/>
    <property type="molecule type" value="Genomic_DNA"/>
</dbReference>
<dbReference type="PANTHER" id="PTHR11895:SF151">
    <property type="entry name" value="GLUTAMYL-TRNA(GLN) AMIDOTRANSFERASE SUBUNIT A"/>
    <property type="match status" value="1"/>
</dbReference>
<evidence type="ECO:0000313" key="3">
    <source>
        <dbReference type="Proteomes" id="UP001361570"/>
    </source>
</evidence>
<comment type="caution">
    <text evidence="2">The sequence shown here is derived from an EMBL/GenBank/DDBJ whole genome shotgun (WGS) entry which is preliminary data.</text>
</comment>
<dbReference type="Proteomes" id="UP001361570">
    <property type="component" value="Unassembled WGS sequence"/>
</dbReference>
<dbReference type="InterPro" id="IPR023631">
    <property type="entry name" value="Amidase_dom"/>
</dbReference>
<gene>
    <name evidence="2" type="ORF">TEK04_12195</name>
</gene>
<evidence type="ECO:0000313" key="2">
    <source>
        <dbReference type="EMBL" id="MEI4272483.1"/>
    </source>
</evidence>
<dbReference type="InterPro" id="IPR036928">
    <property type="entry name" value="AS_sf"/>
</dbReference>
<dbReference type="SUPFAM" id="SSF75304">
    <property type="entry name" value="Amidase signature (AS) enzymes"/>
    <property type="match status" value="1"/>
</dbReference>
<reference evidence="2 3" key="1">
    <citation type="submission" date="2024-03" db="EMBL/GenBank/DDBJ databases">
        <title>Draft genome sequence of Klenkia sp. LSe6-5.</title>
        <authorList>
            <person name="Duangmal K."/>
            <person name="Chantavorakit T."/>
        </authorList>
    </citation>
    <scope>NUCLEOTIDE SEQUENCE [LARGE SCALE GENOMIC DNA]</scope>
    <source>
        <strain evidence="2 3">LSe6-5</strain>
    </source>
</reference>
<accession>A0ABU8DUY8</accession>
<dbReference type="RefSeq" id="WP_336404611.1">
    <property type="nucleotide sequence ID" value="NZ_JBAPLU010000011.1"/>
</dbReference>
<dbReference type="Pfam" id="PF01425">
    <property type="entry name" value="Amidase"/>
    <property type="match status" value="1"/>
</dbReference>
<sequence length="449" mass="45430">MARLDRLDIARTRGGTAAERLTDAAARAHATDPLGAFLAVVDPDRVDPDLAPEGPLAGVPIAVKDNVDVLDLPTSGGTPVLHGSRPGRDHHAVARLRAAGATVVGKTNLHELAFGITSNNAAYGPVRNPHDPTRSAGGSSGGSAVAVATGVVPVALGTDTGGSVRVPAAHCGVVGYRPTTGRWGGHEGVVGLSSTRDTVGALASTVADVVLLDQLVAGSDPASVPHARMLRLGVPLPGFFDGLAEEVADAVGRALDTLADAGVDLVEVDVVAAHELDARCGFPIVFHEVLRTLPAYLGSLPDGPTFEELLAGVAGPDVRGALEHAVGEPVPGSVYAECLGLREELRAAYATAHELPGGGRLDALVYPTTPLVAPPLGDDDTTDLGGEQVPVFGTTIQNTGPGSTAGMPAVSLPCGTTPAGLPVGLSLETVPDADRALLAVARRVEQLLS</sequence>
<dbReference type="Gene3D" id="3.90.1300.10">
    <property type="entry name" value="Amidase signature (AS) domain"/>
    <property type="match status" value="1"/>
</dbReference>
<dbReference type="InterPro" id="IPR020556">
    <property type="entry name" value="Amidase_CS"/>
</dbReference>
<dbReference type="PROSITE" id="PS00571">
    <property type="entry name" value="AMIDASES"/>
    <property type="match status" value="1"/>
</dbReference>
<dbReference type="PANTHER" id="PTHR11895">
    <property type="entry name" value="TRANSAMIDASE"/>
    <property type="match status" value="1"/>
</dbReference>
<dbReference type="InterPro" id="IPR000120">
    <property type="entry name" value="Amidase"/>
</dbReference>
<evidence type="ECO:0000259" key="1">
    <source>
        <dbReference type="Pfam" id="PF01425"/>
    </source>
</evidence>
<feature type="domain" description="Amidase" evidence="1">
    <location>
        <begin position="51"/>
        <end position="438"/>
    </location>
</feature>
<protein>
    <submittedName>
        <fullName evidence="2">Amidase family protein</fullName>
    </submittedName>
</protein>
<proteinExistence type="predicted"/>
<name>A0ABU8DUY8_9ACTN</name>
<keyword evidence="3" id="KW-1185">Reference proteome</keyword>